<feature type="domain" description="Ribbon-helix-helix protein CopG" evidence="2">
    <location>
        <begin position="67"/>
        <end position="101"/>
    </location>
</feature>
<keyword evidence="3" id="KW-0614">Plasmid</keyword>
<dbReference type="GO" id="GO:0006355">
    <property type="term" value="P:regulation of DNA-templated transcription"/>
    <property type="evidence" value="ECO:0007669"/>
    <property type="project" value="InterPro"/>
</dbReference>
<accession>A0AA44U2D6</accession>
<feature type="region of interest" description="Disordered" evidence="1">
    <location>
        <begin position="44"/>
        <end position="66"/>
    </location>
</feature>
<dbReference type="InterPro" id="IPR010985">
    <property type="entry name" value="Ribbon_hlx_hlx"/>
</dbReference>
<reference evidence="3 4" key="1">
    <citation type="submission" date="2017-02" db="EMBL/GenBank/DDBJ databases">
        <title>Prevalence of linear plasmids in Propionibacterium acnes isolates obtained from cancerous prostatic tissue.</title>
        <authorList>
            <person name="Davidsson S."/>
            <person name="Bruggemann H."/>
        </authorList>
    </citation>
    <scope>NUCLEOTIDE SEQUENCE [LARGE SCALE GENOMIC DNA]</scope>
    <source>
        <strain evidence="3 4">09-9</strain>
        <plasmid evidence="3 4">p09_09</plasmid>
    </source>
</reference>
<evidence type="ECO:0000313" key="4">
    <source>
        <dbReference type="Proteomes" id="UP000223982"/>
    </source>
</evidence>
<dbReference type="Proteomes" id="UP000223982">
    <property type="component" value="Plasmid p09_09"/>
</dbReference>
<gene>
    <name evidence="3" type="ORF">APS60_12420</name>
</gene>
<geneLocation type="plasmid" evidence="3 4">
    <name>p09_09</name>
</geneLocation>
<dbReference type="SUPFAM" id="SSF47598">
    <property type="entry name" value="Ribbon-helix-helix"/>
    <property type="match status" value="1"/>
</dbReference>
<dbReference type="AlphaFoldDB" id="A0AA44U2D6"/>
<evidence type="ECO:0000313" key="3">
    <source>
        <dbReference type="EMBL" id="PHJ26145.1"/>
    </source>
</evidence>
<name>A0AA44U2D6_CUTAC</name>
<dbReference type="Pfam" id="PF01402">
    <property type="entry name" value="RHH_1"/>
    <property type="match status" value="1"/>
</dbReference>
<evidence type="ECO:0000256" key="1">
    <source>
        <dbReference type="SAM" id="MobiDB-lite"/>
    </source>
</evidence>
<dbReference type="EMBL" id="LKVB01000016">
    <property type="protein sequence ID" value="PHJ26145.1"/>
    <property type="molecule type" value="Genomic_DNA"/>
</dbReference>
<comment type="caution">
    <text evidence="3">The sequence shown here is derived from an EMBL/GenBank/DDBJ whole genome shotgun (WGS) entry which is preliminary data.</text>
</comment>
<proteinExistence type="predicted"/>
<dbReference type="RefSeq" id="WP_098817043.1">
    <property type="nucleotide sequence ID" value="NZ_CM008375.1"/>
</dbReference>
<dbReference type="InterPro" id="IPR002145">
    <property type="entry name" value="CopG"/>
</dbReference>
<sequence length="103" mass="10977">MSTTPAGFDFDALAEWAESDEATHTPQTSPVFRGKDAARASRTFLGRGRPTLGADHATGEGRSPRRQVRLDARTNARLDAYAAATGTSASQIIRDALADYLPA</sequence>
<evidence type="ECO:0000259" key="2">
    <source>
        <dbReference type="Pfam" id="PF01402"/>
    </source>
</evidence>
<feature type="compositionally biased region" description="Basic and acidic residues" evidence="1">
    <location>
        <begin position="57"/>
        <end position="66"/>
    </location>
</feature>
<organism evidence="3 4">
    <name type="scientific">Cutibacterium acnes</name>
    <name type="common">Propionibacterium acnes</name>
    <dbReference type="NCBI Taxonomy" id="1747"/>
    <lineage>
        <taxon>Bacteria</taxon>
        <taxon>Bacillati</taxon>
        <taxon>Actinomycetota</taxon>
        <taxon>Actinomycetes</taxon>
        <taxon>Propionibacteriales</taxon>
        <taxon>Propionibacteriaceae</taxon>
        <taxon>Cutibacterium</taxon>
    </lineage>
</organism>
<protein>
    <submittedName>
        <fullName evidence="3">CopG family transcriptional regulator</fullName>
    </submittedName>
</protein>